<evidence type="ECO:0000313" key="1">
    <source>
        <dbReference type="EMBL" id="REA62359.1"/>
    </source>
</evidence>
<evidence type="ECO:0000313" key="2">
    <source>
        <dbReference type="Proteomes" id="UP000256373"/>
    </source>
</evidence>
<dbReference type="EMBL" id="QNUL01000005">
    <property type="protein sequence ID" value="REA62359.1"/>
    <property type="molecule type" value="Genomic_DNA"/>
</dbReference>
<dbReference type="AlphaFoldDB" id="A0A3D8YGA2"/>
<proteinExistence type="predicted"/>
<dbReference type="RefSeq" id="WP_115830372.1">
    <property type="nucleotide sequence ID" value="NZ_QNUL01000005.1"/>
</dbReference>
<dbReference type="PROSITE" id="PS51257">
    <property type="entry name" value="PROKAR_LIPOPROTEIN"/>
    <property type="match status" value="1"/>
</dbReference>
<dbReference type="Proteomes" id="UP000256373">
    <property type="component" value="Unassembled WGS sequence"/>
</dbReference>
<organism evidence="1 2">
    <name type="scientific">Dyadobacter luteus</name>
    <dbReference type="NCBI Taxonomy" id="2259619"/>
    <lineage>
        <taxon>Bacteria</taxon>
        <taxon>Pseudomonadati</taxon>
        <taxon>Bacteroidota</taxon>
        <taxon>Cytophagia</taxon>
        <taxon>Cytophagales</taxon>
        <taxon>Spirosomataceae</taxon>
        <taxon>Dyadobacter</taxon>
    </lineage>
</organism>
<sequence length="240" mass="26097">MKSIYHFSIIILVSLSVFSCKTTSILRTNFNASEIGVTPAHDLPGAPSGDRVDFNDALIPGLKIRQWNTSGTKGLEYSQVNTGDLSGHYTWLSFRGISTNFAETIWYIYSARHNSSSGDILTDLTDGSGVPIARMRITSSGAVSLISGDWTTSRVIGNIPPGAVHSVIFTVLASQLKYNLLITSPGREPIKVTNEPMMTTSALNFHNPANPSISFQHSDRSGQDSKYTIESISISRKDPN</sequence>
<reference evidence="1 2" key="1">
    <citation type="submission" date="2018-07" db="EMBL/GenBank/DDBJ databases">
        <title>Dyadobacter roseus sp. nov., isolated from rose rhizosphere soil.</title>
        <authorList>
            <person name="Chen L."/>
        </authorList>
    </citation>
    <scope>NUCLEOTIDE SEQUENCE [LARGE SCALE GENOMIC DNA]</scope>
    <source>
        <strain evidence="1 2">RS19</strain>
    </source>
</reference>
<keyword evidence="2" id="KW-1185">Reference proteome</keyword>
<comment type="caution">
    <text evidence="1">The sequence shown here is derived from an EMBL/GenBank/DDBJ whole genome shotgun (WGS) entry which is preliminary data.</text>
</comment>
<accession>A0A3D8YGA2</accession>
<name>A0A3D8YGA2_9BACT</name>
<dbReference type="OrthoDB" id="940904at2"/>
<protein>
    <submittedName>
        <fullName evidence="1">Uncharacterized protein</fullName>
    </submittedName>
</protein>
<gene>
    <name evidence="1" type="ORF">DSL64_08840</name>
</gene>